<dbReference type="SUPFAM" id="SSF48403">
    <property type="entry name" value="Ankyrin repeat"/>
    <property type="match status" value="1"/>
</dbReference>
<evidence type="ECO:0000256" key="1">
    <source>
        <dbReference type="ARBA" id="ARBA00022737"/>
    </source>
</evidence>
<evidence type="ECO:0000313" key="5">
    <source>
        <dbReference type="EMBL" id="TGJ71112.1"/>
    </source>
</evidence>
<dbReference type="SMART" id="SM00248">
    <property type="entry name" value="ANK"/>
    <property type="match status" value="5"/>
</dbReference>
<dbReference type="InterPro" id="IPR027417">
    <property type="entry name" value="P-loop_NTPase"/>
</dbReference>
<reference evidence="5 6" key="1">
    <citation type="submission" date="2019-03" db="EMBL/GenBank/DDBJ databases">
        <title>Nematode-trapping fungi genome.</title>
        <authorList>
            <person name="Vidal-Diez De Ulzurrun G."/>
        </authorList>
    </citation>
    <scope>NUCLEOTIDE SEQUENCE [LARGE SCALE GENOMIC DNA]</scope>
    <source>
        <strain evidence="5 6">TWF154</strain>
    </source>
</reference>
<dbReference type="PROSITE" id="PS50297">
    <property type="entry name" value="ANK_REP_REGION"/>
    <property type="match status" value="1"/>
</dbReference>
<dbReference type="InterPro" id="IPR056884">
    <property type="entry name" value="NPHP3-like_N"/>
</dbReference>
<name>A0A8H2E627_ORBOL</name>
<evidence type="ECO:0000313" key="6">
    <source>
        <dbReference type="Proteomes" id="UP000297595"/>
    </source>
</evidence>
<dbReference type="InterPro" id="IPR043136">
    <property type="entry name" value="B30.2/SPRY_sf"/>
</dbReference>
<dbReference type="SUPFAM" id="SSF52540">
    <property type="entry name" value="P-loop containing nucleoside triphosphate hydrolases"/>
    <property type="match status" value="1"/>
</dbReference>
<dbReference type="InterPro" id="IPR013320">
    <property type="entry name" value="ConA-like_dom_sf"/>
</dbReference>
<dbReference type="Pfam" id="PF24883">
    <property type="entry name" value="NPHP3_N"/>
    <property type="match status" value="1"/>
</dbReference>
<feature type="region of interest" description="Disordered" evidence="3">
    <location>
        <begin position="843"/>
        <end position="874"/>
    </location>
</feature>
<dbReference type="Pfam" id="PF00622">
    <property type="entry name" value="SPRY"/>
    <property type="match status" value="1"/>
</dbReference>
<keyword evidence="1" id="KW-0677">Repeat</keyword>
<evidence type="ECO:0000259" key="4">
    <source>
        <dbReference type="PROSITE" id="PS50188"/>
    </source>
</evidence>
<dbReference type="Proteomes" id="UP000297595">
    <property type="component" value="Unassembled WGS sequence"/>
</dbReference>
<sequence length="1899" mass="217289">MSSRKTLSRCFEIAQKRFKDEIAKPLLTKDPKHREAIERFLFGMEIAALEKTCKDLSNKAEDKANNNAAKLWATLDQLKGAADVFMEFAPESISIVWFGISSLITVGNARVQTKLLICGTCDSIANIIGDCVRWEARMNLSQNSEALPQFDVWESEMPNLIFSILDFLWGARPHLDDSRIKRIGSSIKDLFTKELQQKVDSLLEQYADIVKLAQAHFEESVFQESLKTGLKLDQILSDMREYVSIGADIIDAIQKDALEVELNRQQSKLTHPVSYKDHFIALNDRVDRIIRDRGGRLIAGWLFGEDAYNDWKSKVETHFLCLKGPRGHGKSAAMMSAHREIISTTDSTLPPVICHFFFKKGDQDMQNARTCVESVLYQLLSSNELHSSIPALISAVEALNPSFGTSGLGGGGATASFMTNIASICAAIRKIGEAIPNRLYIMIDALDECHDRQDRDLLQELEGLVKNQTDGIRVIISARDSIDIVNELLGPKNGRSSTRDAVDSLPTYIKVIEITSEKNSRDLEDYLKHDVSSLLRRRIDPQLKDYFDLELSRIVKIIKEKAKGDFTLARMIIANLQQPSKESLEKKVQRLPAAIGAIYMSSIEALSPDEQEFIVSALKWVVWSVSGITVIEISDHYRELYQRNRDTDLRHYGETEQIDQNPIFSKIRQLIKKNPYQDPEIKDIIYHLENAGRDFFKFDRNTGIVGVDISIREWIQEDTKLSKAISATQEARGFNRYREGGNTVFKFTLTPSFVQYGDSLSELFNRKEAHMSIALSILRALNNESFQNEHMHRPNFLEYARDIAEGETQLDTQLEYFKQLRNWRGHDDFESIMLWLGGETYGAEDETSKPAEGTADEIPNTQSENLEGMNDDTPRPRRYEIDHWHDHIRSLQAWWSDESIEDSWWSDLLTELLIFTRPENWYRWREAVSEDSPLNLIFEHPIHTACRLGLHLLVDLLLNDSSIKTKTEETHPRQASTVEALKALKVLSFSLRDDDFSMASLAFIGAMDNEQLVDFLSLEFVMDRLAWKQRMFNLEKVIAALDPELRVTWLAYQKCNIPSIAADKFEFLQRLASRTGRLRPWHPGLVEDINHCLEGLSHDKVRAADKLRLLIAAKPRLNPNIERYCDISGPSFATPLFMSAFYPETTRCLIKHGANVNPQVLESDAFDRARYFFDSELDDAYEDDLTIPNSVWSFKPRMPPLLAILQNLSEQNDPSEEILQRYLESAKMLIAEGARLDVEGEGGSTVLHLAARIRNLKLFKLLCVSWEWDVHKGDDFGWTPLHYLFKDTPPKEPSRIKETLGICEVILKMKGQGRLVVDLVDAEDSNSETPLAFAVRARFKEAVDALIELGANVHDEDRDGGNCFDYLAFESDGTDPETEVAIANTLFEAGVDSTKRTKGRYPLTYAIMRQKTHLVEVFLPKYSEKGKQCPHNNPLLGRDGYSWETWAHLLIEGDPNWSRGLTVRSGHPDPETSMQLLKQLMALVSEHTDVTEYFGRTDCRNWNALRRVIRFYDFEFTKFITAINPDIKPRDPNGLNVLDYWCQMLYDDFAKDEIGEEELETLEKGKEILYHLIEVNMQEPPPFSFLETSMFKSEPPMKVENMFDLKRIFDRFRHPYRDEHGWTIYDVLLCNGRSDLIQYLPAESCPSEPDEFSKPSKLGHNRTQSLTISEDGLEFFASASVGWWNYERLCATVLSDNPVPPIDKMFYFEVQIPKVVPGWWKNWGGVPIQWEIGFQTLFLDKNITYNTNGSVLRGWRVAKWPFKPNRQEVDPEAETESTYCLPLEPPKVIGSGINPITGTVFFTVDGIVLPATFKVPHQRYFPSWSFEYAPQRGRVNFGGDPFIFTKANDPAWLLDGSIDIDNVSPCLKFTNDEMDEEHILRLDSSLDFHQPDEYNGEDF</sequence>
<dbReference type="InterPro" id="IPR003877">
    <property type="entry name" value="SPRY_dom"/>
</dbReference>
<comment type="caution">
    <text evidence="5">The sequence shown here is derived from an EMBL/GenBank/DDBJ whole genome shotgun (WGS) entry which is preliminary data.</text>
</comment>
<dbReference type="InterPro" id="IPR036770">
    <property type="entry name" value="Ankyrin_rpt-contain_sf"/>
</dbReference>
<feature type="repeat" description="ANK" evidence="2">
    <location>
        <begin position="1326"/>
        <end position="1358"/>
    </location>
</feature>
<dbReference type="Gene3D" id="3.40.50.300">
    <property type="entry name" value="P-loop containing nucleotide triphosphate hydrolases"/>
    <property type="match status" value="1"/>
</dbReference>
<dbReference type="Gene3D" id="2.60.120.920">
    <property type="match status" value="1"/>
</dbReference>
<dbReference type="PROSITE" id="PS50088">
    <property type="entry name" value="ANK_REPEAT"/>
    <property type="match status" value="1"/>
</dbReference>
<proteinExistence type="predicted"/>
<dbReference type="InterPro" id="IPR001870">
    <property type="entry name" value="B30.2/SPRY"/>
</dbReference>
<dbReference type="InterPro" id="IPR002110">
    <property type="entry name" value="Ankyrin_rpt"/>
</dbReference>
<dbReference type="SUPFAM" id="SSF49899">
    <property type="entry name" value="Concanavalin A-like lectins/glucanases"/>
    <property type="match status" value="1"/>
</dbReference>
<accession>A0A8H2E627</accession>
<feature type="domain" description="B30.2/SPRY" evidence="4">
    <location>
        <begin position="1632"/>
        <end position="1842"/>
    </location>
</feature>
<dbReference type="PROSITE" id="PS50188">
    <property type="entry name" value="B302_SPRY"/>
    <property type="match status" value="1"/>
</dbReference>
<dbReference type="InterPro" id="IPR044736">
    <property type="entry name" value="Gid1/RanBPM/SPLA_SPRY"/>
</dbReference>
<evidence type="ECO:0000256" key="2">
    <source>
        <dbReference type="PROSITE-ProRule" id="PRU00023"/>
    </source>
</evidence>
<evidence type="ECO:0000256" key="3">
    <source>
        <dbReference type="SAM" id="MobiDB-lite"/>
    </source>
</evidence>
<gene>
    <name evidence="5" type="ORF">EYR41_003103</name>
</gene>
<dbReference type="PANTHER" id="PTHR10039">
    <property type="entry name" value="AMELOGENIN"/>
    <property type="match status" value="1"/>
</dbReference>
<dbReference type="Gene3D" id="1.25.40.20">
    <property type="entry name" value="Ankyrin repeat-containing domain"/>
    <property type="match status" value="2"/>
</dbReference>
<dbReference type="PANTHER" id="PTHR10039:SF17">
    <property type="entry name" value="FUNGAL STAND N-TERMINAL GOODBYE DOMAIN-CONTAINING PROTEIN-RELATED"/>
    <property type="match status" value="1"/>
</dbReference>
<protein>
    <recommendedName>
        <fullName evidence="4">B30.2/SPRY domain-containing protein</fullName>
    </recommendedName>
</protein>
<dbReference type="EMBL" id="SOZJ01000002">
    <property type="protein sequence ID" value="TGJ71112.1"/>
    <property type="molecule type" value="Genomic_DNA"/>
</dbReference>
<dbReference type="CDD" id="cd12885">
    <property type="entry name" value="SPRY_RanBP_like"/>
    <property type="match status" value="1"/>
</dbReference>
<organism evidence="5 6">
    <name type="scientific">Orbilia oligospora</name>
    <name type="common">Nematode-trapping fungus</name>
    <name type="synonym">Arthrobotrys oligospora</name>
    <dbReference type="NCBI Taxonomy" id="2813651"/>
    <lineage>
        <taxon>Eukaryota</taxon>
        <taxon>Fungi</taxon>
        <taxon>Dikarya</taxon>
        <taxon>Ascomycota</taxon>
        <taxon>Pezizomycotina</taxon>
        <taxon>Orbiliomycetes</taxon>
        <taxon>Orbiliales</taxon>
        <taxon>Orbiliaceae</taxon>
        <taxon>Orbilia</taxon>
    </lineage>
</organism>
<keyword evidence="2" id="KW-0040">ANK repeat</keyword>